<protein>
    <submittedName>
        <fullName evidence="1">Uncharacterized protein</fullName>
    </submittedName>
</protein>
<dbReference type="Proteomes" id="UP000824890">
    <property type="component" value="Unassembled WGS sequence"/>
</dbReference>
<evidence type="ECO:0000313" key="2">
    <source>
        <dbReference type="Proteomes" id="UP000824890"/>
    </source>
</evidence>
<evidence type="ECO:0000313" key="1">
    <source>
        <dbReference type="EMBL" id="KAH0893935.1"/>
    </source>
</evidence>
<dbReference type="EMBL" id="JAGKQM010000013">
    <property type="protein sequence ID" value="KAH0893935.1"/>
    <property type="molecule type" value="Genomic_DNA"/>
</dbReference>
<name>A0ABQ8APK1_BRANA</name>
<feature type="non-terminal residue" evidence="1">
    <location>
        <position position="1"/>
    </location>
</feature>
<reference evidence="1 2" key="1">
    <citation type="submission" date="2021-05" db="EMBL/GenBank/DDBJ databases">
        <title>Genome Assembly of Synthetic Allotetraploid Brassica napus Reveals Homoeologous Exchanges between Subgenomes.</title>
        <authorList>
            <person name="Davis J.T."/>
        </authorList>
    </citation>
    <scope>NUCLEOTIDE SEQUENCE [LARGE SCALE GENOMIC DNA]</scope>
    <source>
        <strain evidence="2">cv. Da-Ae</strain>
        <tissue evidence="1">Seedling</tissue>
    </source>
</reference>
<sequence>QCLSNHLHTFRDHLSEGSVYSLSSFDFTRSNNYFRLSDAHVSIRFNDGTSFTERTDSVKSIQTEMFRNHTIYFNDVKFTPQEFAELIAAMNVTINGKSASFCAVGDAVIMQFVNGTGKHVGIRVDYSTAAWLNTERSNQFIVQAYIKGLDYIDLEASSCPLSQDRLLLPIDRSDKVTCTKLQSFIEELKQLIYFTTHMVIVVITKLTFQIVSTGDGGSSWRPRCHQRLSRLLLLQYHWLQFYCKRSLSFLLSKLIHVSIFLIVTRTLETAPPHHLIYFKCIQSAFLLRAIFDWHFFKNS</sequence>
<organism evidence="1 2">
    <name type="scientific">Brassica napus</name>
    <name type="common">Rape</name>
    <dbReference type="NCBI Taxonomy" id="3708"/>
    <lineage>
        <taxon>Eukaryota</taxon>
        <taxon>Viridiplantae</taxon>
        <taxon>Streptophyta</taxon>
        <taxon>Embryophyta</taxon>
        <taxon>Tracheophyta</taxon>
        <taxon>Spermatophyta</taxon>
        <taxon>Magnoliopsida</taxon>
        <taxon>eudicotyledons</taxon>
        <taxon>Gunneridae</taxon>
        <taxon>Pentapetalae</taxon>
        <taxon>rosids</taxon>
        <taxon>malvids</taxon>
        <taxon>Brassicales</taxon>
        <taxon>Brassicaceae</taxon>
        <taxon>Brassiceae</taxon>
        <taxon>Brassica</taxon>
    </lineage>
</organism>
<gene>
    <name evidence="1" type="ORF">HID58_056364</name>
</gene>
<accession>A0ABQ8APK1</accession>
<proteinExistence type="predicted"/>
<keyword evidence="2" id="KW-1185">Reference proteome</keyword>
<comment type="caution">
    <text evidence="1">The sequence shown here is derived from an EMBL/GenBank/DDBJ whole genome shotgun (WGS) entry which is preliminary data.</text>
</comment>